<feature type="transmembrane region" description="Helical" evidence="5">
    <location>
        <begin position="38"/>
        <end position="59"/>
    </location>
</feature>
<feature type="domain" description="O-antigen ligase-related" evidence="6">
    <location>
        <begin position="193"/>
        <end position="325"/>
    </location>
</feature>
<keyword evidence="4 5" id="KW-0472">Membrane</keyword>
<feature type="transmembrane region" description="Helical" evidence="5">
    <location>
        <begin position="189"/>
        <end position="222"/>
    </location>
</feature>
<sequence>MRPSALGLAVLCAIIPLYGTFAALDPSRPPIPPLIPHAATAAAGLLALAALAAVVPAAARAVRRDALTLAFLAPGLATLVSAVTGFDPLSGIGLGVLVLGVGGAGLALAREADAATVRLCLRVLLWSALAAGALALTLFVLHRPAALYAYNNGRAVGTFLNPNELAAYALVLLSVAVPLAVASRGRDRLAVAAAAVLAVTLGATFSRWGALSAVCGVAAYALLARSRALLAAAAAVAVAGLAVNAWAGATHHNPRDTEARAVAWRAGITTFERFPLLGVGPLAFSRTYDTVRPPEAPGPRTPVAFDPHSLPIAFAADGGLLALITLSASFATVMRAVAVAAATARPAARMLALGLAAGLTALFVDCTINTISLFFVLGLQVVPLALAVVRTDAR</sequence>
<dbReference type="InterPro" id="IPR051533">
    <property type="entry name" value="WaaL-like"/>
</dbReference>
<dbReference type="GO" id="GO:0016020">
    <property type="term" value="C:membrane"/>
    <property type="evidence" value="ECO:0007669"/>
    <property type="project" value="UniProtKB-SubCell"/>
</dbReference>
<feature type="transmembrane region" description="Helical" evidence="5">
    <location>
        <begin position="165"/>
        <end position="182"/>
    </location>
</feature>
<evidence type="ECO:0000256" key="5">
    <source>
        <dbReference type="SAM" id="Phobius"/>
    </source>
</evidence>
<keyword evidence="2 5" id="KW-0812">Transmembrane</keyword>
<dbReference type="RefSeq" id="WP_317995834.1">
    <property type="nucleotide sequence ID" value="NZ_AP025523.1"/>
</dbReference>
<protein>
    <recommendedName>
        <fullName evidence="6">O-antigen ligase-related domain-containing protein</fullName>
    </recommendedName>
</protein>
<dbReference type="Proteomes" id="UP001317532">
    <property type="component" value="Chromosome"/>
</dbReference>
<feature type="transmembrane region" description="Helical" evidence="5">
    <location>
        <begin position="370"/>
        <end position="389"/>
    </location>
</feature>
<evidence type="ECO:0000256" key="2">
    <source>
        <dbReference type="ARBA" id="ARBA00022692"/>
    </source>
</evidence>
<comment type="subcellular location">
    <subcellularLocation>
        <location evidence="1">Membrane</location>
        <topology evidence="1">Multi-pass membrane protein</topology>
    </subcellularLocation>
</comment>
<dbReference type="PANTHER" id="PTHR37422">
    <property type="entry name" value="TEICHURONIC ACID BIOSYNTHESIS PROTEIN TUAE"/>
    <property type="match status" value="1"/>
</dbReference>
<dbReference type="KEGG" id="vab:WPS_00170"/>
<evidence type="ECO:0000256" key="1">
    <source>
        <dbReference type="ARBA" id="ARBA00004141"/>
    </source>
</evidence>
<evidence type="ECO:0000259" key="6">
    <source>
        <dbReference type="Pfam" id="PF04932"/>
    </source>
</evidence>
<keyword evidence="3 5" id="KW-1133">Transmembrane helix</keyword>
<feature type="transmembrane region" description="Helical" evidence="5">
    <location>
        <begin position="346"/>
        <end position="364"/>
    </location>
</feature>
<keyword evidence="8" id="KW-1185">Reference proteome</keyword>
<feature type="transmembrane region" description="Helical" evidence="5">
    <location>
        <begin position="262"/>
        <end position="284"/>
    </location>
</feature>
<dbReference type="Pfam" id="PF04932">
    <property type="entry name" value="Wzy_C"/>
    <property type="match status" value="1"/>
</dbReference>
<organism evidence="7 8">
    <name type="scientific">Vulcanimicrobium alpinum</name>
    <dbReference type="NCBI Taxonomy" id="3016050"/>
    <lineage>
        <taxon>Bacteria</taxon>
        <taxon>Bacillati</taxon>
        <taxon>Vulcanimicrobiota</taxon>
        <taxon>Vulcanimicrobiia</taxon>
        <taxon>Vulcanimicrobiales</taxon>
        <taxon>Vulcanimicrobiaceae</taxon>
        <taxon>Vulcanimicrobium</taxon>
    </lineage>
</organism>
<accession>A0AAN1XRT2</accession>
<evidence type="ECO:0000256" key="3">
    <source>
        <dbReference type="ARBA" id="ARBA00022989"/>
    </source>
</evidence>
<evidence type="ECO:0000256" key="4">
    <source>
        <dbReference type="ARBA" id="ARBA00023136"/>
    </source>
</evidence>
<evidence type="ECO:0000313" key="8">
    <source>
        <dbReference type="Proteomes" id="UP001317532"/>
    </source>
</evidence>
<dbReference type="PANTHER" id="PTHR37422:SF13">
    <property type="entry name" value="LIPOPOLYSACCHARIDE BIOSYNTHESIS PROTEIN PA4999-RELATED"/>
    <property type="match status" value="1"/>
</dbReference>
<feature type="transmembrane region" description="Helical" evidence="5">
    <location>
        <begin position="92"/>
        <end position="109"/>
    </location>
</feature>
<evidence type="ECO:0000313" key="7">
    <source>
        <dbReference type="EMBL" id="BDE04741.1"/>
    </source>
</evidence>
<dbReference type="InterPro" id="IPR007016">
    <property type="entry name" value="O-antigen_ligase-rel_domated"/>
</dbReference>
<feature type="transmembrane region" description="Helical" evidence="5">
    <location>
        <begin position="312"/>
        <end position="334"/>
    </location>
</feature>
<name>A0AAN1XRT2_UNVUL</name>
<gene>
    <name evidence="7" type="ORF">WPS_00170</name>
</gene>
<proteinExistence type="predicted"/>
<dbReference type="AlphaFoldDB" id="A0AAN1XRT2"/>
<feature type="transmembrane region" description="Helical" evidence="5">
    <location>
        <begin position="121"/>
        <end position="145"/>
    </location>
</feature>
<feature type="transmembrane region" description="Helical" evidence="5">
    <location>
        <begin position="228"/>
        <end position="250"/>
    </location>
</feature>
<reference evidence="7 8" key="1">
    <citation type="journal article" date="2022" name="ISME Commun">
        <title>Vulcanimicrobium alpinus gen. nov. sp. nov., the first cultivated representative of the candidate phylum 'Eremiobacterota', is a metabolically versatile aerobic anoxygenic phototroph.</title>
        <authorList>
            <person name="Yabe S."/>
            <person name="Muto K."/>
            <person name="Abe K."/>
            <person name="Yokota A."/>
            <person name="Staudigel H."/>
            <person name="Tebo B.M."/>
        </authorList>
    </citation>
    <scope>NUCLEOTIDE SEQUENCE [LARGE SCALE GENOMIC DNA]</scope>
    <source>
        <strain evidence="7 8">WC8-2</strain>
    </source>
</reference>
<feature type="transmembrane region" description="Helical" evidence="5">
    <location>
        <begin position="66"/>
        <end position="86"/>
    </location>
</feature>
<dbReference type="EMBL" id="AP025523">
    <property type="protein sequence ID" value="BDE04741.1"/>
    <property type="molecule type" value="Genomic_DNA"/>
</dbReference>